<name>K0IGQ5_NITGG</name>
<protein>
    <submittedName>
        <fullName evidence="2">Uncharacterized protein</fullName>
    </submittedName>
</protein>
<sequence length="158" mass="17298">MMLAKKQPTTRFAFILAILAAIFFVIGLPYLSHGEDYRNALIGGILSLVLIFTAFALTIRRGSGIVGFIMIIIGAFYVYYSHQSFRLLLNSIANTATNDGTSSLATLLSNVSGMVDYLFATVIVGTMMVALGTMTIVRYFRRTYLSEPVAYANTGRAQ</sequence>
<reference evidence="2 3" key="1">
    <citation type="journal article" date="2012" name="Environ. Microbiol.">
        <title>The genome of the ammonia-oxidizing Candidatus Nitrososphaera gargensis: insights into metabolic versatility and environmental adaptations.</title>
        <authorList>
            <person name="Spang A."/>
            <person name="Poehlein A."/>
            <person name="Offre P."/>
            <person name="Zumbragel S."/>
            <person name="Haider S."/>
            <person name="Rychlik N."/>
            <person name="Nowka B."/>
            <person name="Schmeisser C."/>
            <person name="Lebedeva E.V."/>
            <person name="Rattei T."/>
            <person name="Bohm C."/>
            <person name="Schmid M."/>
            <person name="Galushko A."/>
            <person name="Hatzenpichler R."/>
            <person name="Weinmaier T."/>
            <person name="Daniel R."/>
            <person name="Schleper C."/>
            <person name="Spieck E."/>
            <person name="Streit W."/>
            <person name="Wagner M."/>
        </authorList>
    </citation>
    <scope>NUCLEOTIDE SEQUENCE [LARGE SCALE GENOMIC DNA]</scope>
    <source>
        <strain evidence="3">Ga9.2</strain>
    </source>
</reference>
<evidence type="ECO:0000313" key="3">
    <source>
        <dbReference type="Proteomes" id="UP000008037"/>
    </source>
</evidence>
<dbReference type="EMBL" id="CP002408">
    <property type="protein sequence ID" value="AFU58018.1"/>
    <property type="molecule type" value="Genomic_DNA"/>
</dbReference>
<keyword evidence="1" id="KW-0812">Transmembrane</keyword>
<gene>
    <name evidence="2" type="ordered locus">Ngar_c10760</name>
</gene>
<dbReference type="RefSeq" id="WP_015018557.1">
    <property type="nucleotide sequence ID" value="NC_018719.1"/>
</dbReference>
<dbReference type="GeneID" id="13795471"/>
<dbReference type="AlphaFoldDB" id="K0IGQ5"/>
<dbReference type="Proteomes" id="UP000008037">
    <property type="component" value="Chromosome"/>
</dbReference>
<evidence type="ECO:0000256" key="1">
    <source>
        <dbReference type="SAM" id="Phobius"/>
    </source>
</evidence>
<proteinExistence type="predicted"/>
<dbReference type="HOGENOM" id="CLU_1665553_0_0_2"/>
<feature type="transmembrane region" description="Helical" evidence="1">
    <location>
        <begin position="117"/>
        <end position="137"/>
    </location>
</feature>
<evidence type="ECO:0000313" key="2">
    <source>
        <dbReference type="EMBL" id="AFU58018.1"/>
    </source>
</evidence>
<keyword evidence="3" id="KW-1185">Reference proteome</keyword>
<keyword evidence="1" id="KW-0472">Membrane</keyword>
<dbReference type="InParanoid" id="K0IGQ5"/>
<accession>K0IGQ5</accession>
<dbReference type="KEGG" id="nga:Ngar_c10760"/>
<dbReference type="BioCyc" id="CNIT1237085:G1324-1074-MONOMER"/>
<feature type="transmembrane region" description="Helical" evidence="1">
    <location>
        <begin position="37"/>
        <end position="57"/>
    </location>
</feature>
<keyword evidence="1" id="KW-1133">Transmembrane helix</keyword>
<feature type="transmembrane region" description="Helical" evidence="1">
    <location>
        <begin position="64"/>
        <end position="80"/>
    </location>
</feature>
<dbReference type="STRING" id="1237085.Ngar_c10760"/>
<feature type="transmembrane region" description="Helical" evidence="1">
    <location>
        <begin position="12"/>
        <end position="31"/>
    </location>
</feature>
<organism evidence="2 3">
    <name type="scientific">Nitrososphaera gargensis (strain Ga9.2)</name>
    <dbReference type="NCBI Taxonomy" id="1237085"/>
    <lineage>
        <taxon>Archaea</taxon>
        <taxon>Nitrososphaerota</taxon>
        <taxon>Nitrososphaeria</taxon>
        <taxon>Nitrososphaerales</taxon>
        <taxon>Nitrososphaeraceae</taxon>
        <taxon>Nitrososphaera</taxon>
    </lineage>
</organism>